<dbReference type="Pfam" id="PF07690">
    <property type="entry name" value="MFS_1"/>
    <property type="match status" value="1"/>
</dbReference>
<evidence type="ECO:0000313" key="8">
    <source>
        <dbReference type="WBParaSite" id="PSAMB.scaffold7724size13536.g30461.t1"/>
    </source>
</evidence>
<keyword evidence="4 6" id="KW-1133">Transmembrane helix</keyword>
<dbReference type="InterPro" id="IPR052983">
    <property type="entry name" value="MFS_Riboflavin_Transporter"/>
</dbReference>
<dbReference type="PANTHER" id="PTHR43385">
    <property type="entry name" value="RIBOFLAVIN TRANSPORTER RIBJ"/>
    <property type="match status" value="1"/>
</dbReference>
<feature type="transmembrane region" description="Helical" evidence="6">
    <location>
        <begin position="64"/>
        <end position="86"/>
    </location>
</feature>
<organism evidence="7 8">
    <name type="scientific">Plectus sambesii</name>
    <dbReference type="NCBI Taxonomy" id="2011161"/>
    <lineage>
        <taxon>Eukaryota</taxon>
        <taxon>Metazoa</taxon>
        <taxon>Ecdysozoa</taxon>
        <taxon>Nematoda</taxon>
        <taxon>Chromadorea</taxon>
        <taxon>Plectida</taxon>
        <taxon>Plectina</taxon>
        <taxon>Plectoidea</taxon>
        <taxon>Plectidae</taxon>
        <taxon>Plectus</taxon>
    </lineage>
</organism>
<name>A0A914XH53_9BILA</name>
<feature type="transmembrane region" description="Helical" evidence="6">
    <location>
        <begin position="98"/>
        <end position="120"/>
    </location>
</feature>
<feature type="transmembrane region" description="Helical" evidence="6">
    <location>
        <begin position="37"/>
        <end position="58"/>
    </location>
</feature>
<dbReference type="WBParaSite" id="PSAMB.scaffold7724size13536.g30461.t1">
    <property type="protein sequence ID" value="PSAMB.scaffold7724size13536.g30461.t1"/>
    <property type="gene ID" value="PSAMB.scaffold7724size13536.g30461"/>
</dbReference>
<dbReference type="AlphaFoldDB" id="A0A914XH53"/>
<evidence type="ECO:0000256" key="4">
    <source>
        <dbReference type="ARBA" id="ARBA00022989"/>
    </source>
</evidence>
<evidence type="ECO:0000256" key="6">
    <source>
        <dbReference type="SAM" id="Phobius"/>
    </source>
</evidence>
<dbReference type="GO" id="GO:0022857">
    <property type="term" value="F:transmembrane transporter activity"/>
    <property type="evidence" value="ECO:0007669"/>
    <property type="project" value="InterPro"/>
</dbReference>
<dbReference type="GO" id="GO:0016020">
    <property type="term" value="C:membrane"/>
    <property type="evidence" value="ECO:0007669"/>
    <property type="project" value="UniProtKB-SubCell"/>
</dbReference>
<evidence type="ECO:0000256" key="3">
    <source>
        <dbReference type="ARBA" id="ARBA00022692"/>
    </source>
</evidence>
<dbReference type="InterPro" id="IPR011701">
    <property type="entry name" value="MFS"/>
</dbReference>
<sequence length="161" mass="17694">FIDDDFFLAMVSSASSVCNALSRVLWGVIADKLSYQVAMACVSTIGTALTLSLLLTPFMGKTVYLLWICAMFCCIGGTFSLMPFAVHKCFGDLHFGINYGMMKVAVSISALISALISHFLLPVLGYNWLFLLAGFISYIAFILTVFLHLTRHGRGKITRTE</sequence>
<dbReference type="SUPFAM" id="SSF103473">
    <property type="entry name" value="MFS general substrate transporter"/>
    <property type="match status" value="1"/>
</dbReference>
<evidence type="ECO:0000256" key="2">
    <source>
        <dbReference type="ARBA" id="ARBA00022448"/>
    </source>
</evidence>
<dbReference type="PANTHER" id="PTHR43385:SF1">
    <property type="entry name" value="RIBOFLAVIN TRANSPORTER RIBJ"/>
    <property type="match status" value="1"/>
</dbReference>
<proteinExistence type="predicted"/>
<keyword evidence="3 6" id="KW-0812">Transmembrane</keyword>
<keyword evidence="2" id="KW-0813">Transport</keyword>
<keyword evidence="7" id="KW-1185">Reference proteome</keyword>
<protein>
    <submittedName>
        <fullName evidence="8">Uncharacterized protein</fullName>
    </submittedName>
</protein>
<dbReference type="Proteomes" id="UP000887566">
    <property type="component" value="Unplaced"/>
</dbReference>
<accession>A0A914XH53</accession>
<keyword evidence="5 6" id="KW-0472">Membrane</keyword>
<evidence type="ECO:0000256" key="5">
    <source>
        <dbReference type="ARBA" id="ARBA00023136"/>
    </source>
</evidence>
<dbReference type="Gene3D" id="1.20.1250.20">
    <property type="entry name" value="MFS general substrate transporter like domains"/>
    <property type="match status" value="1"/>
</dbReference>
<comment type="subcellular location">
    <subcellularLocation>
        <location evidence="1">Membrane</location>
        <topology evidence="1">Multi-pass membrane protein</topology>
    </subcellularLocation>
</comment>
<evidence type="ECO:0000313" key="7">
    <source>
        <dbReference type="Proteomes" id="UP000887566"/>
    </source>
</evidence>
<reference evidence="8" key="1">
    <citation type="submission" date="2022-11" db="UniProtKB">
        <authorList>
            <consortium name="WormBaseParasite"/>
        </authorList>
    </citation>
    <scope>IDENTIFICATION</scope>
</reference>
<evidence type="ECO:0000256" key="1">
    <source>
        <dbReference type="ARBA" id="ARBA00004141"/>
    </source>
</evidence>
<feature type="transmembrane region" description="Helical" evidence="6">
    <location>
        <begin position="126"/>
        <end position="149"/>
    </location>
</feature>
<dbReference type="InterPro" id="IPR036259">
    <property type="entry name" value="MFS_trans_sf"/>
</dbReference>